<gene>
    <name evidence="2" type="ORF">METZ01_LOCUS423278</name>
</gene>
<proteinExistence type="predicted"/>
<evidence type="ECO:0000259" key="1">
    <source>
        <dbReference type="Pfam" id="PF12705"/>
    </source>
</evidence>
<dbReference type="Pfam" id="PF12705">
    <property type="entry name" value="PDDEXK_1"/>
    <property type="match status" value="1"/>
</dbReference>
<evidence type="ECO:0000313" key="2">
    <source>
        <dbReference type="EMBL" id="SVD70424.1"/>
    </source>
</evidence>
<dbReference type="EMBL" id="UINC01167748">
    <property type="protein sequence ID" value="SVD70424.1"/>
    <property type="molecule type" value="Genomic_DNA"/>
</dbReference>
<sequence length="212" mass="25031">MIYNQKMKDLIFSPSEFAFGYSACKRCYYDLKIDNLRVSTPFPSIFSKLDRLQKEFYHEKSTDILNANIEPGKIKTDYEKLQKSEILKDKKNRPFSLRGKIDAYVDHDGFFSIIDFKVTDIDEQKIELYKTQLLSYAVMFEKPNEKGLKLSPIKNLGIFCFEPNKIQSIDNKPSFDMKTQYYPIQRDDEYLLNFITEIIDFLEGPKPDFDKN</sequence>
<name>A0A382XHX7_9ZZZZ</name>
<feature type="domain" description="PD-(D/E)XK endonuclease-like" evidence="1">
    <location>
        <begin position="82"/>
        <end position="165"/>
    </location>
</feature>
<protein>
    <recommendedName>
        <fullName evidence="1">PD-(D/E)XK endonuclease-like domain-containing protein</fullName>
    </recommendedName>
</protein>
<dbReference type="AlphaFoldDB" id="A0A382XHX7"/>
<reference evidence="2" key="1">
    <citation type="submission" date="2018-05" db="EMBL/GenBank/DDBJ databases">
        <authorList>
            <person name="Lanie J.A."/>
            <person name="Ng W.-L."/>
            <person name="Kazmierczak K.M."/>
            <person name="Andrzejewski T.M."/>
            <person name="Davidsen T.M."/>
            <person name="Wayne K.J."/>
            <person name="Tettelin H."/>
            <person name="Glass J.I."/>
            <person name="Rusch D."/>
            <person name="Podicherti R."/>
            <person name="Tsui H.-C.T."/>
            <person name="Winkler M.E."/>
        </authorList>
    </citation>
    <scope>NUCLEOTIDE SEQUENCE</scope>
</reference>
<dbReference type="Gene3D" id="3.90.320.10">
    <property type="match status" value="1"/>
</dbReference>
<dbReference type="InterPro" id="IPR038726">
    <property type="entry name" value="PDDEXK_AddAB-type"/>
</dbReference>
<accession>A0A382XHX7</accession>
<organism evidence="2">
    <name type="scientific">marine metagenome</name>
    <dbReference type="NCBI Taxonomy" id="408172"/>
    <lineage>
        <taxon>unclassified sequences</taxon>
        <taxon>metagenomes</taxon>
        <taxon>ecological metagenomes</taxon>
    </lineage>
</organism>
<dbReference type="InterPro" id="IPR011604">
    <property type="entry name" value="PDDEXK-like_dom_sf"/>
</dbReference>